<feature type="compositionally biased region" description="Low complexity" evidence="1">
    <location>
        <begin position="19"/>
        <end position="28"/>
    </location>
</feature>
<sequence length="81" mass="9321">MPPAAEVWTHLAFHRGRRPVPGGAAPPQARRDDPPPPLPRQPFRPDLEVFLHTLARLPQVRQPWLRAVYDRVRADRHAPPF</sequence>
<name>A0A8J3WNQ9_9ACTN</name>
<proteinExistence type="predicted"/>
<evidence type="ECO:0000313" key="2">
    <source>
        <dbReference type="EMBL" id="GIH94141.1"/>
    </source>
</evidence>
<dbReference type="Proteomes" id="UP000619788">
    <property type="component" value="Unassembled WGS sequence"/>
</dbReference>
<organism evidence="2 3">
    <name type="scientific">Planobispora siamensis</name>
    <dbReference type="NCBI Taxonomy" id="936338"/>
    <lineage>
        <taxon>Bacteria</taxon>
        <taxon>Bacillati</taxon>
        <taxon>Actinomycetota</taxon>
        <taxon>Actinomycetes</taxon>
        <taxon>Streptosporangiales</taxon>
        <taxon>Streptosporangiaceae</taxon>
        <taxon>Planobispora</taxon>
    </lineage>
</organism>
<accession>A0A8J3WNQ9</accession>
<evidence type="ECO:0000256" key="1">
    <source>
        <dbReference type="SAM" id="MobiDB-lite"/>
    </source>
</evidence>
<protein>
    <submittedName>
        <fullName evidence="2">Uncharacterized protein</fullName>
    </submittedName>
</protein>
<comment type="caution">
    <text evidence="2">The sequence shown here is derived from an EMBL/GenBank/DDBJ whole genome shotgun (WGS) entry which is preliminary data.</text>
</comment>
<keyword evidence="3" id="KW-1185">Reference proteome</keyword>
<dbReference type="EMBL" id="BOOJ01000037">
    <property type="protein sequence ID" value="GIH94141.1"/>
    <property type="molecule type" value="Genomic_DNA"/>
</dbReference>
<gene>
    <name evidence="2" type="ORF">Psi01_47710</name>
</gene>
<feature type="region of interest" description="Disordered" evidence="1">
    <location>
        <begin position="12"/>
        <end position="44"/>
    </location>
</feature>
<dbReference type="AlphaFoldDB" id="A0A8J3WNQ9"/>
<reference evidence="2 3" key="1">
    <citation type="submission" date="2021-01" db="EMBL/GenBank/DDBJ databases">
        <title>Whole genome shotgun sequence of Planobispora siamensis NBRC 107568.</title>
        <authorList>
            <person name="Komaki H."/>
            <person name="Tamura T."/>
        </authorList>
    </citation>
    <scope>NUCLEOTIDE SEQUENCE [LARGE SCALE GENOMIC DNA]</scope>
    <source>
        <strain evidence="2 3">NBRC 107568</strain>
    </source>
</reference>
<evidence type="ECO:0000313" key="3">
    <source>
        <dbReference type="Proteomes" id="UP000619788"/>
    </source>
</evidence>